<gene>
    <name evidence="1" type="ORF">SAMN05660206_10798</name>
</gene>
<keyword evidence="2" id="KW-1185">Reference proteome</keyword>
<accession>A0A1I6TWT0</accession>
<dbReference type="InterPro" id="IPR052552">
    <property type="entry name" value="YeaO-like"/>
</dbReference>
<dbReference type="AlphaFoldDB" id="A0A1I6TWT0"/>
<dbReference type="EMBL" id="FOZZ01000007">
    <property type="protein sequence ID" value="SFS93615.1"/>
    <property type="molecule type" value="Genomic_DNA"/>
</dbReference>
<reference evidence="1 2" key="1">
    <citation type="submission" date="2016-10" db="EMBL/GenBank/DDBJ databases">
        <authorList>
            <person name="de Groot N.N."/>
        </authorList>
    </citation>
    <scope>NUCLEOTIDE SEQUENCE [LARGE SCALE GENOMIC DNA]</scope>
    <source>
        <strain evidence="1 2">DSM 22789</strain>
    </source>
</reference>
<evidence type="ECO:0000313" key="2">
    <source>
        <dbReference type="Proteomes" id="UP000198785"/>
    </source>
</evidence>
<evidence type="ECO:0000313" key="1">
    <source>
        <dbReference type="EMBL" id="SFS93615.1"/>
    </source>
</evidence>
<dbReference type="Proteomes" id="UP000198785">
    <property type="component" value="Unassembled WGS sequence"/>
</dbReference>
<dbReference type="Pfam" id="PF22752">
    <property type="entry name" value="DUF488-N3i"/>
    <property type="match status" value="1"/>
</dbReference>
<organism evidence="1 2">
    <name type="scientific">Sphingobacterium wenxiniae</name>
    <dbReference type="NCBI Taxonomy" id="683125"/>
    <lineage>
        <taxon>Bacteria</taxon>
        <taxon>Pseudomonadati</taxon>
        <taxon>Bacteroidota</taxon>
        <taxon>Sphingobacteriia</taxon>
        <taxon>Sphingobacteriales</taxon>
        <taxon>Sphingobacteriaceae</taxon>
        <taxon>Sphingobacterium</taxon>
    </lineage>
</organism>
<proteinExistence type="predicted"/>
<sequence>MNPKIFIKRIYEDFDEKDGYRVLVDRLWPRGVKKEDAHLNEWAKDLAPSTEARIEFGHIPEHWNTFKQRYNKELDANDQIAHYLEKWEEQSSITLLYAAKDTIRTHALVLQEYLEKAYGARKE</sequence>
<dbReference type="RefSeq" id="WP_093365930.1">
    <property type="nucleotide sequence ID" value="NZ_FOZZ01000007.1"/>
</dbReference>
<protein>
    <submittedName>
        <fullName evidence="1">Uncharacterized conserved protein YeaO, DUF488 family</fullName>
    </submittedName>
</protein>
<dbReference type="PANTHER" id="PTHR36849">
    <property type="entry name" value="CYTOPLASMIC PROTEIN-RELATED"/>
    <property type="match status" value="1"/>
</dbReference>
<dbReference type="OrthoDB" id="9790745at2"/>
<dbReference type="PANTHER" id="PTHR36849:SF1">
    <property type="entry name" value="CYTOPLASMIC PROTEIN"/>
    <property type="match status" value="1"/>
</dbReference>
<name>A0A1I6TWT0_9SPHI</name>